<protein>
    <submittedName>
        <fullName evidence="3">YcaO-like family protein</fullName>
    </submittedName>
</protein>
<dbReference type="EMBL" id="JAFREP010000003">
    <property type="protein sequence ID" value="MBO1317621.1"/>
    <property type="molecule type" value="Genomic_DNA"/>
</dbReference>
<evidence type="ECO:0000313" key="4">
    <source>
        <dbReference type="Proteomes" id="UP000664417"/>
    </source>
</evidence>
<sequence length="905" mass="98965">MIPETLVFLGPSLARDQAATLLPGAVLLPPAAQGDIYRFLALPIRRIILIDGVFHGQPAIWHREILAALENGIEVVGAASMGALRASETAHFGMLGIGAIFAAYCNGRLTGDDEVALLHGDADHDWRPLSLPLVNIRATLRAARDRGILAHGRAQALLYAAQAMPFEERGWSAITAAAGIPAHHGFLSFAKYHGVDLKAQDAATCLAWAATHPPTPPHQRSDRVFQRDRYHQSTRDRQTGCLGRDGAVTPSATLLQQWREDGTWSALQASFINDWTCRTLLVGSEVEPADDAALAAFLADFTEYSPAPDSLERARRGVTQNGYRRAVAVRIQFARLLRETETKDHLETAADLAADLWRQPQPAVRRAFAAASLLANWAAGHGIQAPPQETEPFQQQTLALKQAWLEAGMDGETAANLHRQLAVGTWVLRKQPAYFGFIHPSVPSGILEECRLRGFPTGQRQPTHAPPLVLNQASHQASHQAGRQAPPQTLVSRQQQGATPFLFGDNPPMQTHSATQPLAHHSFQTGVPSGTQRVRTPAATLRLMRPHWARFGITRLADVTRLDLDFGVPTYCAVRPNGHVLQTANGKGLSHDAARASALMEAVELWHAEHPPDNLTFTSATELAAAGHTTIPWPEDGHHAKAGPNRRIHWVKADALHGPAQAWIPADRIWFMLPSFGRTTTNGLASGNHRHEAEIHAVYECLERDALAALDHAGTLHLANFPVLAPNSLPPGPLQDIVNRIQAQGCFPRLILAPTRARRITVWAVLVDPHPAARVSTINSGAGCHHHLDIALSRALTEAVQSRLSFVHGAREDIRHKPIGADQPQANPADSVINYFRDLRANCRYDEFSAQSQHFQTLAESRRNLVTALEADQLQAWSVRLTKPKLPIEVVKVVIPGLRLNRQLV</sequence>
<comment type="caution">
    <text evidence="3">The sequence shown here is derived from an EMBL/GenBank/DDBJ whole genome shotgun (WGS) entry which is preliminary data.</text>
</comment>
<dbReference type="InterPro" id="IPR003776">
    <property type="entry name" value="YcaO-like_dom"/>
</dbReference>
<dbReference type="AlphaFoldDB" id="A0A8J7QB46"/>
<accession>A0A8J7QB46</accession>
<dbReference type="Pfam" id="PF07812">
    <property type="entry name" value="TfuA"/>
    <property type="match status" value="1"/>
</dbReference>
<dbReference type="Proteomes" id="UP000664417">
    <property type="component" value="Unassembled WGS sequence"/>
</dbReference>
<reference evidence="3" key="1">
    <citation type="submission" date="2021-03" db="EMBL/GenBank/DDBJ databases">
        <authorList>
            <person name="Wang G."/>
        </authorList>
    </citation>
    <scope>NUCLEOTIDE SEQUENCE</scope>
    <source>
        <strain evidence="3">KCTC 12899</strain>
    </source>
</reference>
<dbReference type="NCBIfam" id="TIGR00702">
    <property type="entry name" value="YcaO-type kinase domain"/>
    <property type="match status" value="1"/>
</dbReference>
<dbReference type="Gene3D" id="3.30.160.660">
    <property type="match status" value="1"/>
</dbReference>
<evidence type="ECO:0000256" key="1">
    <source>
        <dbReference type="SAM" id="MobiDB-lite"/>
    </source>
</evidence>
<feature type="region of interest" description="Disordered" evidence="1">
    <location>
        <begin position="472"/>
        <end position="514"/>
    </location>
</feature>
<dbReference type="PANTHER" id="PTHR37809">
    <property type="entry name" value="RIBOSOMAL PROTEIN S12 METHYLTHIOTRANSFERASE ACCESSORY FACTOR YCAO"/>
    <property type="match status" value="1"/>
</dbReference>
<feature type="compositionally biased region" description="Polar residues" evidence="1">
    <location>
        <begin position="472"/>
        <end position="498"/>
    </location>
</feature>
<organism evidence="3 4">
    <name type="scientific">Acanthopleuribacter pedis</name>
    <dbReference type="NCBI Taxonomy" id="442870"/>
    <lineage>
        <taxon>Bacteria</taxon>
        <taxon>Pseudomonadati</taxon>
        <taxon>Acidobacteriota</taxon>
        <taxon>Holophagae</taxon>
        <taxon>Acanthopleuribacterales</taxon>
        <taxon>Acanthopleuribacteraceae</taxon>
        <taxon>Acanthopleuribacter</taxon>
    </lineage>
</organism>
<dbReference type="InterPro" id="IPR012924">
    <property type="entry name" value="TfuA_core"/>
</dbReference>
<dbReference type="PROSITE" id="PS51664">
    <property type="entry name" value="YCAO"/>
    <property type="match status" value="1"/>
</dbReference>
<feature type="domain" description="YcaO" evidence="2">
    <location>
        <begin position="586"/>
        <end position="905"/>
    </location>
</feature>
<keyword evidence="4" id="KW-1185">Reference proteome</keyword>
<dbReference type="RefSeq" id="WP_207856972.1">
    <property type="nucleotide sequence ID" value="NZ_JAFREP010000003.1"/>
</dbReference>
<dbReference type="PANTHER" id="PTHR37809:SF1">
    <property type="entry name" value="RIBOSOMAL PROTEIN S12 METHYLTHIOTRANSFERASE ACCESSORY FACTOR YCAO"/>
    <property type="match status" value="1"/>
</dbReference>
<proteinExistence type="predicted"/>
<name>A0A8J7QB46_9BACT</name>
<dbReference type="Pfam" id="PF02624">
    <property type="entry name" value="YcaO"/>
    <property type="match status" value="1"/>
</dbReference>
<evidence type="ECO:0000313" key="3">
    <source>
        <dbReference type="EMBL" id="MBO1317621.1"/>
    </source>
</evidence>
<gene>
    <name evidence="3" type="ORF">J3U88_04045</name>
</gene>
<evidence type="ECO:0000259" key="2">
    <source>
        <dbReference type="PROSITE" id="PS51664"/>
    </source>
</evidence>